<sequence length="439" mass="49644">MEATDSIRQSSTIPLLEEMERKYKSIPMEAIVKQDILRQGIHFLKEAFEVSGQYKTKDYFIFSFDHIPLSELGEGADVKAPEEIKVSGGHFNLLPTVISTRNNPNSPYKVKKSPDGKPSLYLGETFLGNVEFPPLPAWYRHKTKNGKIPGEIAPVIEWGYLIYLTVFRNCQYFGKEEECAYCDINHNYRQQKNAGRPYTGVKDIEDILEVLSWIDAEDPVAKVYTITGGSVITSLKKKNEIDFYLEYAQAIESKFPGRWMGKIVSQAWEIEDCQKFKDAGIQVYHPNYEVWDKNLFQKICPGKEAYIGRDNWIRRVVDSAEVFGPSYVIPNFVGGVELSKPYGFSTVAEAIASTGEGLDFFMSKGIMPRFTAWCPEPYTTLGTQAGPPLEYFCELLTVWKATFEKYNLPVPPGYGEPGPGKAVFSVSAFMDVIGYQGRN</sequence>
<dbReference type="RefSeq" id="WP_135573718.1">
    <property type="nucleotide sequence ID" value="NZ_RQGK01000054.1"/>
</dbReference>
<dbReference type="SUPFAM" id="SSF102114">
    <property type="entry name" value="Radical SAM enzymes"/>
    <property type="match status" value="1"/>
</dbReference>
<organism evidence="1 2">
    <name type="scientific">Leptospira yasudae</name>
    <dbReference type="NCBI Taxonomy" id="2202201"/>
    <lineage>
        <taxon>Bacteria</taxon>
        <taxon>Pseudomonadati</taxon>
        <taxon>Spirochaetota</taxon>
        <taxon>Spirochaetia</taxon>
        <taxon>Leptospirales</taxon>
        <taxon>Leptospiraceae</taxon>
        <taxon>Leptospira</taxon>
    </lineage>
</organism>
<protein>
    <submittedName>
        <fullName evidence="1">Radical SAM protein</fullName>
    </submittedName>
</protein>
<dbReference type="Proteomes" id="UP000297613">
    <property type="component" value="Unassembled WGS sequence"/>
</dbReference>
<dbReference type="EMBL" id="RQGM01000013">
    <property type="protein sequence ID" value="TGL88029.1"/>
    <property type="molecule type" value="Genomic_DNA"/>
</dbReference>
<gene>
    <name evidence="1" type="ORF">EHQ83_04100</name>
</gene>
<dbReference type="InterPro" id="IPR013785">
    <property type="entry name" value="Aldolase_TIM"/>
</dbReference>
<comment type="caution">
    <text evidence="1">The sequence shown here is derived from an EMBL/GenBank/DDBJ whole genome shotgun (WGS) entry which is preliminary data.</text>
</comment>
<name>A0A6N4QFT0_9LEPT</name>
<dbReference type="AlphaFoldDB" id="A0A6N4QFT0"/>
<reference evidence="1 2" key="1">
    <citation type="journal article" date="2019" name="PLoS Negl. Trop. Dis.">
        <title>Revisiting the worldwide diversity of Leptospira species in the environment.</title>
        <authorList>
            <person name="Vincent A.T."/>
            <person name="Schiettekatte O."/>
            <person name="Bourhy P."/>
            <person name="Veyrier F.J."/>
            <person name="Picardeau M."/>
        </authorList>
    </citation>
    <scope>NUCLEOTIDE SEQUENCE [LARGE SCALE GENOMIC DNA]</scope>
    <source>
        <strain evidence="1 2">201702445</strain>
    </source>
</reference>
<proteinExistence type="predicted"/>
<evidence type="ECO:0000313" key="2">
    <source>
        <dbReference type="Proteomes" id="UP000297613"/>
    </source>
</evidence>
<dbReference type="NCBIfam" id="NF045502">
    <property type="entry name" value="variant_rSAM"/>
    <property type="match status" value="1"/>
</dbReference>
<accession>A0A6N4QFT0</accession>
<evidence type="ECO:0000313" key="1">
    <source>
        <dbReference type="EMBL" id="TGL88029.1"/>
    </source>
</evidence>
<dbReference type="InterPro" id="IPR058240">
    <property type="entry name" value="rSAM_sf"/>
</dbReference>
<dbReference type="Gene3D" id="3.20.20.70">
    <property type="entry name" value="Aldolase class I"/>
    <property type="match status" value="1"/>
</dbReference>